<dbReference type="AlphaFoldDB" id="A0A3M7I6C8"/>
<evidence type="ECO:0000313" key="2">
    <source>
        <dbReference type="EMBL" id="RMZ21084.1"/>
    </source>
</evidence>
<dbReference type="EMBL" id="QWIS01000270">
    <property type="protein sequence ID" value="RMY99645.1"/>
    <property type="molecule type" value="Genomic_DNA"/>
</dbReference>
<evidence type="ECO:0000313" key="4">
    <source>
        <dbReference type="Proteomes" id="UP000281677"/>
    </source>
</evidence>
<dbReference type="OrthoDB" id="271448at2759"/>
<reference evidence="3 4" key="1">
    <citation type="journal article" date="2018" name="BMC Genomics">
        <title>Genomic evidence for intraspecific hybridization in a clonal and extremely halotolerant yeast.</title>
        <authorList>
            <person name="Gostincar C."/>
            <person name="Stajich J.E."/>
            <person name="Zupancic J."/>
            <person name="Zalar P."/>
            <person name="Gunde-Cimerman N."/>
        </authorList>
    </citation>
    <scope>NUCLEOTIDE SEQUENCE [LARGE SCALE GENOMIC DNA]</scope>
    <source>
        <strain evidence="2 4">EXF-120</strain>
        <strain evidence="1 3">EXF-562</strain>
    </source>
</reference>
<protein>
    <recommendedName>
        <fullName evidence="5">Apple domain-containing protein</fullName>
    </recommendedName>
</protein>
<sequence>MVGAERAASVLEDYIANTTANALGSLFFDQTRLIDPPRPLSMVHRRANSNATVLTRRRDLDAVAKTTPIMHSVLLNSLLFGLAVAAPNPLPQGIDFGAVDAAPMPTALGPQPEKTVDVVSYDSTSAAAAASSQVLATASASANVKRTDDDSDGDDAACDTEKLEVGKGELTRNPDTAAAFHDNDHYAQAAKAAKAPAGYKEAFNNLQSSVEMIGYHGLRTIGEYDPELCAELCKKDEGCVAFNMYFERSPSYATSDTCRDPPSTTYIKCTFYGFPISAEASTNKQQHRHDFDVVRAGSNAYNREDIPAPKVDDFDAPTELDCAINAPLDPKTGKDTYVGMSAFKTSYDPGQCASACNAHNDYSREHPDHEGNYHFCNFFNSYVLYKNNVPESLVCSMYTREWDSSYAVNCGQHRGNDAYTIGQSATYALSDKLSA</sequence>
<accession>A0A3M7I6C8</accession>
<proteinExistence type="predicted"/>
<name>A0A3M7I6C8_HORWE</name>
<dbReference type="PANTHER" id="PTHR36578:SF1">
    <property type="entry name" value="APPLE DOMAIN-CONTAINING PROTEIN"/>
    <property type="match status" value="1"/>
</dbReference>
<gene>
    <name evidence="2" type="ORF">D0859_14905</name>
    <name evidence="1" type="ORF">D0860_08241</name>
</gene>
<dbReference type="Proteomes" id="UP000281677">
    <property type="component" value="Unassembled WGS sequence"/>
</dbReference>
<dbReference type="VEuPathDB" id="FungiDB:BTJ68_09570"/>
<dbReference type="Proteomes" id="UP000280598">
    <property type="component" value="Unassembled WGS sequence"/>
</dbReference>
<evidence type="ECO:0008006" key="5">
    <source>
        <dbReference type="Google" id="ProtNLM"/>
    </source>
</evidence>
<comment type="caution">
    <text evidence="2">The sequence shown here is derived from an EMBL/GenBank/DDBJ whole genome shotgun (WGS) entry which is preliminary data.</text>
</comment>
<evidence type="ECO:0000313" key="1">
    <source>
        <dbReference type="EMBL" id="RMY99645.1"/>
    </source>
</evidence>
<organism evidence="2 4">
    <name type="scientific">Hortaea werneckii</name>
    <name type="common">Black yeast</name>
    <name type="synonym">Cladosporium werneckii</name>
    <dbReference type="NCBI Taxonomy" id="91943"/>
    <lineage>
        <taxon>Eukaryota</taxon>
        <taxon>Fungi</taxon>
        <taxon>Dikarya</taxon>
        <taxon>Ascomycota</taxon>
        <taxon>Pezizomycotina</taxon>
        <taxon>Dothideomycetes</taxon>
        <taxon>Dothideomycetidae</taxon>
        <taxon>Mycosphaerellales</taxon>
        <taxon>Teratosphaeriaceae</taxon>
        <taxon>Hortaea</taxon>
    </lineage>
</organism>
<dbReference type="EMBL" id="QWIT01000710">
    <property type="protein sequence ID" value="RMZ21084.1"/>
    <property type="molecule type" value="Genomic_DNA"/>
</dbReference>
<evidence type="ECO:0000313" key="3">
    <source>
        <dbReference type="Proteomes" id="UP000280598"/>
    </source>
</evidence>
<dbReference type="PANTHER" id="PTHR36578">
    <property type="entry name" value="CHROMOSOME 15, WHOLE GENOME SHOTGUN SEQUENCE"/>
    <property type="match status" value="1"/>
</dbReference>